<evidence type="ECO:0000313" key="3">
    <source>
        <dbReference type="Proteomes" id="UP000295070"/>
    </source>
</evidence>
<dbReference type="Proteomes" id="UP000295070">
    <property type="component" value="Chromosome 16"/>
</dbReference>
<proteinExistence type="predicted"/>
<organism evidence="2 3">
    <name type="scientific">Perca flavescens</name>
    <name type="common">American yellow perch</name>
    <name type="synonym">Morone flavescens</name>
    <dbReference type="NCBI Taxonomy" id="8167"/>
    <lineage>
        <taxon>Eukaryota</taxon>
        <taxon>Metazoa</taxon>
        <taxon>Chordata</taxon>
        <taxon>Craniata</taxon>
        <taxon>Vertebrata</taxon>
        <taxon>Euteleostomi</taxon>
        <taxon>Actinopterygii</taxon>
        <taxon>Neopterygii</taxon>
        <taxon>Teleostei</taxon>
        <taxon>Neoteleostei</taxon>
        <taxon>Acanthomorphata</taxon>
        <taxon>Eupercaria</taxon>
        <taxon>Perciformes</taxon>
        <taxon>Percoidei</taxon>
        <taxon>Percidae</taxon>
        <taxon>Percinae</taxon>
        <taxon>Perca</taxon>
    </lineage>
</organism>
<gene>
    <name evidence="2" type="ORF">EPR50_G00173730</name>
</gene>
<dbReference type="AlphaFoldDB" id="A0A484CFY8"/>
<dbReference type="EMBL" id="SCKG01000016">
    <property type="protein sequence ID" value="TDH02497.1"/>
    <property type="molecule type" value="Genomic_DNA"/>
</dbReference>
<feature type="coiled-coil region" evidence="1">
    <location>
        <begin position="7"/>
        <end position="48"/>
    </location>
</feature>
<evidence type="ECO:0000256" key="1">
    <source>
        <dbReference type="SAM" id="Coils"/>
    </source>
</evidence>
<name>A0A484CFY8_PERFV</name>
<keyword evidence="1" id="KW-0175">Coiled coil</keyword>
<accession>A0A484CFY8</accession>
<sequence>MSESRSVKKVEELAEDFMKIVEALKKNLEEIKRMCEKLEKRSAELQAGKTLRDMEVFQRILRVVEEFQRSLSIPGRSDGVSTTWEVFRVTATPEEDRKLRDSIIQSADLCEEIIDDLKKMKEELKDFTEQ</sequence>
<comment type="caution">
    <text evidence="2">The sequence shown here is derived from an EMBL/GenBank/DDBJ whole genome shotgun (WGS) entry which is preliminary data.</text>
</comment>
<evidence type="ECO:0000313" key="2">
    <source>
        <dbReference type="EMBL" id="TDH02497.1"/>
    </source>
</evidence>
<keyword evidence="3" id="KW-1185">Reference proteome</keyword>
<protein>
    <submittedName>
        <fullName evidence="2">Uncharacterized protein</fullName>
    </submittedName>
</protein>
<reference evidence="2 3" key="1">
    <citation type="submission" date="2019-01" db="EMBL/GenBank/DDBJ databases">
        <title>A chromosome-scale genome assembly of the yellow perch, Perca flavescens.</title>
        <authorList>
            <person name="Feron R."/>
            <person name="Morvezen R."/>
            <person name="Bestin A."/>
            <person name="Haffray P."/>
            <person name="Klopp C."/>
            <person name="Zahm M."/>
            <person name="Cabau C."/>
            <person name="Roques C."/>
            <person name="Donnadieu C."/>
            <person name="Bouchez O."/>
            <person name="Christie M."/>
            <person name="Larson W."/>
            <person name="Guiguen Y."/>
        </authorList>
    </citation>
    <scope>NUCLEOTIDE SEQUENCE [LARGE SCALE GENOMIC DNA]</scope>
    <source>
        <strain evidence="2">YP-PL-M2</strain>
        <tissue evidence="2">Blood</tissue>
    </source>
</reference>